<dbReference type="GO" id="GO:0016787">
    <property type="term" value="F:hydrolase activity"/>
    <property type="evidence" value="ECO:0007669"/>
    <property type="project" value="UniProtKB-KW"/>
</dbReference>
<feature type="transmembrane region" description="Helical" evidence="1">
    <location>
        <begin position="111"/>
        <end position="134"/>
    </location>
</feature>
<name>A0A1H6QZ66_9GAMM</name>
<keyword evidence="1" id="KW-0812">Transmembrane</keyword>
<evidence type="ECO:0000313" key="2">
    <source>
        <dbReference type="EMBL" id="SEI44760.1"/>
    </source>
</evidence>
<dbReference type="InterPro" id="IPR007404">
    <property type="entry name" value="YdjM-like"/>
</dbReference>
<evidence type="ECO:0000313" key="3">
    <source>
        <dbReference type="Proteomes" id="UP000242999"/>
    </source>
</evidence>
<sequence length="223" mass="24400">MANFNTHLSVAALGGGLVALSGHALGVMDLDAAFTAWLLTTLGGLLPDIDSKSSKVVTWLFTALALITVLLLFEAVRTWPLWQQAMILSAAFVSVAYGAKQVFSRFTAHRGIFHSLLAGALFALLQVLGAYYILALEAVAAWWQGAAVFIGFTIHLLLDEIYSVDLTNIRIKRSFGTALKLWDYRRPLNSIFLLLIVAALAWHAPSPQGFWGQLQSVWQLVQS</sequence>
<keyword evidence="1" id="KW-0472">Membrane</keyword>
<feature type="transmembrane region" description="Helical" evidence="1">
    <location>
        <begin position="34"/>
        <end position="49"/>
    </location>
</feature>
<feature type="transmembrane region" description="Helical" evidence="1">
    <location>
        <begin position="140"/>
        <end position="158"/>
    </location>
</feature>
<reference evidence="3" key="1">
    <citation type="submission" date="2016-10" db="EMBL/GenBank/DDBJ databases">
        <authorList>
            <person name="Varghese N."/>
            <person name="Submissions S."/>
        </authorList>
    </citation>
    <scope>NUCLEOTIDE SEQUENCE [LARGE SCALE GENOMIC DNA]</scope>
    <source>
        <strain evidence="3">DSM 7165</strain>
    </source>
</reference>
<dbReference type="RefSeq" id="WP_093308385.1">
    <property type="nucleotide sequence ID" value="NZ_FNYH01000002.1"/>
</dbReference>
<proteinExistence type="predicted"/>
<dbReference type="STRING" id="64971.SAMN05421831_10230"/>
<organism evidence="2 3">
    <name type="scientific">Allopseudospirillum japonicum</name>
    <dbReference type="NCBI Taxonomy" id="64971"/>
    <lineage>
        <taxon>Bacteria</taxon>
        <taxon>Pseudomonadati</taxon>
        <taxon>Pseudomonadota</taxon>
        <taxon>Gammaproteobacteria</taxon>
        <taxon>Oceanospirillales</taxon>
        <taxon>Oceanospirillaceae</taxon>
        <taxon>Allopseudospirillum</taxon>
    </lineage>
</organism>
<dbReference type="EMBL" id="FNYH01000002">
    <property type="protein sequence ID" value="SEI44760.1"/>
    <property type="molecule type" value="Genomic_DNA"/>
</dbReference>
<dbReference type="AlphaFoldDB" id="A0A1H6QZ66"/>
<keyword evidence="2" id="KW-0378">Hydrolase</keyword>
<keyword evidence="3" id="KW-1185">Reference proteome</keyword>
<feature type="transmembrane region" description="Helical" evidence="1">
    <location>
        <begin position="188"/>
        <end position="205"/>
    </location>
</feature>
<feature type="transmembrane region" description="Helical" evidence="1">
    <location>
        <begin position="81"/>
        <end position="99"/>
    </location>
</feature>
<dbReference type="OrthoDB" id="5295350at2"/>
<dbReference type="Pfam" id="PF04307">
    <property type="entry name" value="YdjM"/>
    <property type="match status" value="1"/>
</dbReference>
<dbReference type="Proteomes" id="UP000242999">
    <property type="component" value="Unassembled WGS sequence"/>
</dbReference>
<evidence type="ECO:0000256" key="1">
    <source>
        <dbReference type="SAM" id="Phobius"/>
    </source>
</evidence>
<protein>
    <submittedName>
        <fullName evidence="2">LexA-binding, inner membrane-associated putative hydrolase</fullName>
    </submittedName>
</protein>
<feature type="transmembrane region" description="Helical" evidence="1">
    <location>
        <begin position="56"/>
        <end position="75"/>
    </location>
</feature>
<gene>
    <name evidence="2" type="ORF">SAMN05421831_10230</name>
</gene>
<accession>A0A1H6QZ66</accession>
<keyword evidence="1" id="KW-1133">Transmembrane helix</keyword>